<accession>A0A0A9BYT5</accession>
<reference evidence="1" key="2">
    <citation type="journal article" date="2015" name="Data Brief">
        <title>Shoot transcriptome of the giant reed, Arundo donax.</title>
        <authorList>
            <person name="Barrero R.A."/>
            <person name="Guerrero F.D."/>
            <person name="Moolhuijzen P."/>
            <person name="Goolsby J.A."/>
            <person name="Tidwell J."/>
            <person name="Bellgard S.E."/>
            <person name="Bellgard M.I."/>
        </authorList>
    </citation>
    <scope>NUCLEOTIDE SEQUENCE</scope>
    <source>
        <tissue evidence="1">Shoot tissue taken approximately 20 cm above the soil surface</tissue>
    </source>
</reference>
<protein>
    <submittedName>
        <fullName evidence="1">Uncharacterized protein</fullName>
    </submittedName>
</protein>
<proteinExistence type="predicted"/>
<dbReference type="AlphaFoldDB" id="A0A0A9BYT5"/>
<name>A0A0A9BYT5_ARUDO</name>
<evidence type="ECO:0000313" key="1">
    <source>
        <dbReference type="EMBL" id="JAD67378.1"/>
    </source>
</evidence>
<dbReference type="EMBL" id="GBRH01230517">
    <property type="protein sequence ID" value="JAD67378.1"/>
    <property type="molecule type" value="Transcribed_RNA"/>
</dbReference>
<reference evidence="1" key="1">
    <citation type="submission" date="2014-09" db="EMBL/GenBank/DDBJ databases">
        <authorList>
            <person name="Magalhaes I.L.F."/>
            <person name="Oliveira U."/>
            <person name="Santos F.R."/>
            <person name="Vidigal T.H.D.A."/>
            <person name="Brescovit A.D."/>
            <person name="Santos A.J."/>
        </authorList>
    </citation>
    <scope>NUCLEOTIDE SEQUENCE</scope>
    <source>
        <tissue evidence="1">Shoot tissue taken approximately 20 cm above the soil surface</tissue>
    </source>
</reference>
<sequence length="78" mass="9378">MIDSECGLIFRMHCEWSVCHQDTHTTLVMPYITRNFYRCYLFHKIRNRYVFVSDGEYELCIESDGAVYLYVNIGLHFI</sequence>
<organism evidence="1">
    <name type="scientific">Arundo donax</name>
    <name type="common">Giant reed</name>
    <name type="synonym">Donax arundinaceus</name>
    <dbReference type="NCBI Taxonomy" id="35708"/>
    <lineage>
        <taxon>Eukaryota</taxon>
        <taxon>Viridiplantae</taxon>
        <taxon>Streptophyta</taxon>
        <taxon>Embryophyta</taxon>
        <taxon>Tracheophyta</taxon>
        <taxon>Spermatophyta</taxon>
        <taxon>Magnoliopsida</taxon>
        <taxon>Liliopsida</taxon>
        <taxon>Poales</taxon>
        <taxon>Poaceae</taxon>
        <taxon>PACMAD clade</taxon>
        <taxon>Arundinoideae</taxon>
        <taxon>Arundineae</taxon>
        <taxon>Arundo</taxon>
    </lineage>
</organism>